<dbReference type="EMBL" id="JAPMKU010000001">
    <property type="protein sequence ID" value="MCX7467452.1"/>
    <property type="molecule type" value="Genomic_DNA"/>
</dbReference>
<gene>
    <name evidence="1" type="ORF">OS129_00960</name>
</gene>
<reference evidence="1" key="1">
    <citation type="submission" date="2022-11" db="EMBL/GenBank/DDBJ databases">
        <title>Corynebacterium sp. isolated from Penguins.</title>
        <authorList>
            <person name="Sedlar K."/>
            <person name="Svec P."/>
        </authorList>
    </citation>
    <scope>NUCLEOTIDE SEQUENCE</scope>
    <source>
        <strain evidence="1">P7374</strain>
    </source>
</reference>
<evidence type="ECO:0000313" key="1">
    <source>
        <dbReference type="EMBL" id="MCX7467452.1"/>
    </source>
</evidence>
<protein>
    <submittedName>
        <fullName evidence="1">Uncharacterized protein</fullName>
    </submittedName>
</protein>
<sequence length="348" mass="36803">MTTSPQPAMSPRRSSGRALRSRVAAVSVAVLALTACSTPDSGDDSPAVAAATGGGDTVIGVLCNAYYSLAAARIDADGGPLLSGTHSYLVEAQDALKSVDGDAEGDETEQYDTARKLIDAAVDTTPDMTIQEQLTTQEEFPPMADEGAVEGVEAFFTYAGNLEGKQRETFEAVPVCGAFEAAPEVDEDTVVTPYVEFMRLAQGDTTLDNEAFSRAIELLPLGNPPLPGSGLPDLTAEDYRAIAEAIGEIADGFDRWEIPEDATDGERRALGPLVWHRPRLADTYRAAADAAAEMAENPDEESFYALISAALESGTASARAVRMVPVPNDATLDELIGDQAQPEQETQR</sequence>
<dbReference type="AlphaFoldDB" id="A0A9Q4GJS7"/>
<dbReference type="Proteomes" id="UP001071478">
    <property type="component" value="Unassembled WGS sequence"/>
</dbReference>
<name>A0A9Q4GJS7_9CORY</name>
<dbReference type="RefSeq" id="WP_248167084.1">
    <property type="nucleotide sequence ID" value="NZ_JALNJA010000001.1"/>
</dbReference>
<comment type="caution">
    <text evidence="1">The sequence shown here is derived from an EMBL/GenBank/DDBJ whole genome shotgun (WGS) entry which is preliminary data.</text>
</comment>
<proteinExistence type="predicted"/>
<evidence type="ECO:0000313" key="2">
    <source>
        <dbReference type="Proteomes" id="UP001071478"/>
    </source>
</evidence>
<accession>A0A9Q4GJS7</accession>
<organism evidence="1 2">
    <name type="scientific">Corynebacterium pygosceleis</name>
    <dbReference type="NCBI Taxonomy" id="2800406"/>
    <lineage>
        <taxon>Bacteria</taxon>
        <taxon>Bacillati</taxon>
        <taxon>Actinomycetota</taxon>
        <taxon>Actinomycetes</taxon>
        <taxon>Mycobacteriales</taxon>
        <taxon>Corynebacteriaceae</taxon>
        <taxon>Corynebacterium</taxon>
    </lineage>
</organism>